<name>A0A2T7D838_9POAL</name>
<dbReference type="AlphaFoldDB" id="A0A2T7D838"/>
<keyword evidence="2" id="KW-1133">Transmembrane helix</keyword>
<protein>
    <recommendedName>
        <fullName evidence="5">Transmembrane protein</fullName>
    </recommendedName>
</protein>
<reference evidence="3 4" key="1">
    <citation type="submission" date="2018-04" db="EMBL/GenBank/DDBJ databases">
        <title>WGS assembly of Panicum hallii var. hallii HAL2.</title>
        <authorList>
            <person name="Lovell J."/>
            <person name="Jenkins J."/>
            <person name="Lowry D."/>
            <person name="Mamidi S."/>
            <person name="Sreedasyam A."/>
            <person name="Weng X."/>
            <person name="Barry K."/>
            <person name="Bonette J."/>
            <person name="Campitelli B."/>
            <person name="Daum C."/>
            <person name="Gordon S."/>
            <person name="Gould B."/>
            <person name="Lipzen A."/>
            <person name="MacQueen A."/>
            <person name="Palacio-Mejia J."/>
            <person name="Plott C."/>
            <person name="Shakirov E."/>
            <person name="Shu S."/>
            <person name="Yoshinaga Y."/>
            <person name="Zane M."/>
            <person name="Rokhsar D."/>
            <person name="Grimwood J."/>
            <person name="Schmutz J."/>
            <person name="Juenger T."/>
        </authorList>
    </citation>
    <scope>NUCLEOTIDE SEQUENCE [LARGE SCALE GENOMIC DNA]</scope>
    <source>
        <strain evidence="4">cv. HAL2</strain>
    </source>
</reference>
<dbReference type="EMBL" id="CM009754">
    <property type="protein sequence ID" value="PUZ51755.1"/>
    <property type="molecule type" value="Genomic_DNA"/>
</dbReference>
<keyword evidence="4" id="KW-1185">Reference proteome</keyword>
<keyword evidence="2" id="KW-0472">Membrane</keyword>
<keyword evidence="2" id="KW-0812">Transmembrane</keyword>
<accession>A0A2T7D838</accession>
<evidence type="ECO:0000313" key="4">
    <source>
        <dbReference type="Proteomes" id="UP000244336"/>
    </source>
</evidence>
<feature type="transmembrane region" description="Helical" evidence="2">
    <location>
        <begin position="109"/>
        <end position="131"/>
    </location>
</feature>
<sequence length="135" mass="14862">MPPTLCMGTVPSGSRGGCSDSSRAPGIRAASDELRNYSHEQLRPCQLLPPQVRILRGRTDDGGIFGVVFFLKPSFCMTSTLPPLALIVRQFVGVQVSIMLFLYPCRFSVVLGCFGAWWCCIFFFCCSYVFVSGCL</sequence>
<evidence type="ECO:0000313" key="3">
    <source>
        <dbReference type="EMBL" id="PUZ51755.1"/>
    </source>
</evidence>
<gene>
    <name evidence="3" type="ORF">GQ55_6G214700</name>
</gene>
<dbReference type="Proteomes" id="UP000244336">
    <property type="component" value="Chromosome 6"/>
</dbReference>
<evidence type="ECO:0000256" key="1">
    <source>
        <dbReference type="SAM" id="MobiDB-lite"/>
    </source>
</evidence>
<feature type="region of interest" description="Disordered" evidence="1">
    <location>
        <begin position="1"/>
        <end position="24"/>
    </location>
</feature>
<organism evidence="3 4">
    <name type="scientific">Panicum hallii var. hallii</name>
    <dbReference type="NCBI Taxonomy" id="1504633"/>
    <lineage>
        <taxon>Eukaryota</taxon>
        <taxon>Viridiplantae</taxon>
        <taxon>Streptophyta</taxon>
        <taxon>Embryophyta</taxon>
        <taxon>Tracheophyta</taxon>
        <taxon>Spermatophyta</taxon>
        <taxon>Magnoliopsida</taxon>
        <taxon>Liliopsida</taxon>
        <taxon>Poales</taxon>
        <taxon>Poaceae</taxon>
        <taxon>PACMAD clade</taxon>
        <taxon>Panicoideae</taxon>
        <taxon>Panicodae</taxon>
        <taxon>Paniceae</taxon>
        <taxon>Panicinae</taxon>
        <taxon>Panicum</taxon>
        <taxon>Panicum sect. Panicum</taxon>
    </lineage>
</organism>
<dbReference type="Gramene" id="PUZ51755">
    <property type="protein sequence ID" value="PUZ51755"/>
    <property type="gene ID" value="GQ55_6G214700"/>
</dbReference>
<evidence type="ECO:0008006" key="5">
    <source>
        <dbReference type="Google" id="ProtNLM"/>
    </source>
</evidence>
<evidence type="ECO:0000256" key="2">
    <source>
        <dbReference type="SAM" id="Phobius"/>
    </source>
</evidence>
<proteinExistence type="predicted"/>